<sequence length="60" mass="7103">MKNEDDFYRNLPPDLLSAFHYEIQKKIKQNILTRAMEIELTLIDQAAKEKGILFIESSYK</sequence>
<dbReference type="EMBL" id="WMEU01000003">
    <property type="protein sequence ID" value="MYL53758.1"/>
    <property type="molecule type" value="Genomic_DNA"/>
</dbReference>
<protein>
    <submittedName>
        <fullName evidence="1">Uncharacterized protein</fullName>
    </submittedName>
</protein>
<proteinExistence type="predicted"/>
<keyword evidence="2" id="KW-1185">Reference proteome</keyword>
<evidence type="ECO:0000313" key="2">
    <source>
        <dbReference type="Proteomes" id="UP000466692"/>
    </source>
</evidence>
<evidence type="ECO:0000313" key="1">
    <source>
        <dbReference type="EMBL" id="MYL53758.1"/>
    </source>
</evidence>
<accession>A0ACC7VE90</accession>
<reference evidence="1" key="1">
    <citation type="submission" date="2019-11" db="EMBL/GenBank/DDBJ databases">
        <title>Genome sequences of 17 halophilic strains isolated from different environments.</title>
        <authorList>
            <person name="Furrow R.E."/>
        </authorList>
    </citation>
    <scope>NUCLEOTIDE SEQUENCE</scope>
    <source>
        <strain evidence="1">22510_22_Filter</strain>
    </source>
</reference>
<gene>
    <name evidence="1" type="ORF">GLW08_10460</name>
</gene>
<organism evidence="1 2">
    <name type="scientific">Pontibacillus yanchengensis</name>
    <dbReference type="NCBI Taxonomy" id="462910"/>
    <lineage>
        <taxon>Bacteria</taxon>
        <taxon>Bacillati</taxon>
        <taxon>Bacillota</taxon>
        <taxon>Bacilli</taxon>
        <taxon>Bacillales</taxon>
        <taxon>Bacillaceae</taxon>
        <taxon>Pontibacillus</taxon>
    </lineage>
</organism>
<comment type="caution">
    <text evidence="1">The sequence shown here is derived from an EMBL/GenBank/DDBJ whole genome shotgun (WGS) entry which is preliminary data.</text>
</comment>
<name>A0ACC7VE90_9BACI</name>
<dbReference type="Proteomes" id="UP000466692">
    <property type="component" value="Unassembled WGS sequence"/>
</dbReference>